<dbReference type="PANTHER" id="PTHR11808:SF80">
    <property type="entry name" value="CYSTATHIONINE GAMMA-LYASE"/>
    <property type="match status" value="1"/>
</dbReference>
<dbReference type="EMBL" id="FAXC01000362">
    <property type="protein sequence ID" value="CUV10133.1"/>
    <property type="molecule type" value="Genomic_DNA"/>
</dbReference>
<dbReference type="AlphaFoldDB" id="A0A160VHI7"/>
<keyword evidence="3" id="KW-0456">Lyase</keyword>
<dbReference type="CDD" id="cd00614">
    <property type="entry name" value="CGS_like"/>
    <property type="match status" value="1"/>
</dbReference>
<dbReference type="InterPro" id="IPR000277">
    <property type="entry name" value="Cys/Met-Metab_PyrdxlP-dep_enz"/>
</dbReference>
<dbReference type="FunFam" id="3.90.1150.10:FF:000033">
    <property type="entry name" value="Cystathionine gamma-synthase"/>
    <property type="match status" value="1"/>
</dbReference>
<dbReference type="PIRSF" id="PIRSF001434">
    <property type="entry name" value="CGS"/>
    <property type="match status" value="1"/>
</dbReference>
<name>A0A160VHI7_9ZZZZ</name>
<accession>A0A160VHI7</accession>
<dbReference type="InterPro" id="IPR015421">
    <property type="entry name" value="PyrdxlP-dep_Trfase_major"/>
</dbReference>
<dbReference type="Gene3D" id="3.40.640.10">
    <property type="entry name" value="Type I PLP-dependent aspartate aminotransferase-like (Major domain)"/>
    <property type="match status" value="1"/>
</dbReference>
<gene>
    <name evidence="3" type="ORF">MGWOODY_Mmi291</name>
    <name evidence="4" type="ORF">MGWOODY_Mmi485</name>
</gene>
<dbReference type="InterPro" id="IPR015422">
    <property type="entry name" value="PyrdxlP-dep_Trfase_small"/>
</dbReference>
<reference evidence="3" key="1">
    <citation type="submission" date="2015-10" db="EMBL/GenBank/DDBJ databases">
        <authorList>
            <person name="Gilbert D.G."/>
        </authorList>
    </citation>
    <scope>NUCLEOTIDE SEQUENCE</scope>
</reference>
<dbReference type="EMBL" id="FAXC01000419">
    <property type="protein sequence ID" value="CUV10447.1"/>
    <property type="molecule type" value="Genomic_DNA"/>
</dbReference>
<dbReference type="FunFam" id="3.40.640.10:FF:000046">
    <property type="entry name" value="Cystathionine gamma-lyase"/>
    <property type="match status" value="1"/>
</dbReference>
<dbReference type="EC" id="4.4.1.1" evidence="3"/>
<dbReference type="GO" id="GO:0005737">
    <property type="term" value="C:cytoplasm"/>
    <property type="evidence" value="ECO:0007669"/>
    <property type="project" value="TreeGrafter"/>
</dbReference>
<organism evidence="3">
    <name type="scientific">hydrothermal vent metagenome</name>
    <dbReference type="NCBI Taxonomy" id="652676"/>
    <lineage>
        <taxon>unclassified sequences</taxon>
        <taxon>metagenomes</taxon>
        <taxon>ecological metagenomes</taxon>
    </lineage>
</organism>
<protein>
    <submittedName>
        <fullName evidence="3">Cystathionine gamma-lyase</fullName>
        <ecNumber evidence="3">4.4.1.1</ecNumber>
    </submittedName>
</protein>
<evidence type="ECO:0000313" key="4">
    <source>
        <dbReference type="EMBL" id="CUV10447.1"/>
    </source>
</evidence>
<evidence type="ECO:0000313" key="3">
    <source>
        <dbReference type="EMBL" id="CUV10133.1"/>
    </source>
</evidence>
<sequence>MAKDDQSFETKLIHAGEPKPRIDGAINVPIFQSSTYEYAGEGSYHDVRYLRLSNTPNHLALHKKLAALEGAEAALVTSSGMSAIATTLLTFLKAGDHLLAHNTLYGGTADFVNNELPEYGIERDLIDASNPSEWDSKLKPNTKVVYIETITNPLMDVPELGKIVEFAKSHALISMIDNTFASPVIYCPVVEGFDLSLHSCTKYINGHSDIVAGAVIGSANYVDQVTKKLNHLGGSLDSNACFLLHRGIKTLALRMNKQCENALLIAHFLENHPQVKKVNFPGLESNSSFERAQEFLCGFGAMLSFEIDGGVDQADQFINHLQYAISAPSLGGVETLVTRPVTTSHALMNQAERKVAGISDSLIRYSVGIEAADDLIADLQQALEHIS</sequence>
<dbReference type="GO" id="GO:0009086">
    <property type="term" value="P:methionine biosynthetic process"/>
    <property type="evidence" value="ECO:0007669"/>
    <property type="project" value="UniProtKB-ARBA"/>
</dbReference>
<dbReference type="GO" id="GO:0030170">
    <property type="term" value="F:pyridoxal phosphate binding"/>
    <property type="evidence" value="ECO:0007669"/>
    <property type="project" value="InterPro"/>
</dbReference>
<evidence type="ECO:0000256" key="1">
    <source>
        <dbReference type="ARBA" id="ARBA00001933"/>
    </source>
</evidence>
<dbReference type="Gene3D" id="3.90.1150.10">
    <property type="entry name" value="Aspartate Aminotransferase, domain 1"/>
    <property type="match status" value="1"/>
</dbReference>
<proteinExistence type="predicted"/>
<keyword evidence="2" id="KW-0663">Pyridoxal phosphate</keyword>
<dbReference type="InterPro" id="IPR054542">
    <property type="entry name" value="Cys_met_metab_PP"/>
</dbReference>
<dbReference type="PROSITE" id="PS00868">
    <property type="entry name" value="CYS_MET_METAB_PP"/>
    <property type="match status" value="1"/>
</dbReference>
<dbReference type="SUPFAM" id="SSF53383">
    <property type="entry name" value="PLP-dependent transferases"/>
    <property type="match status" value="1"/>
</dbReference>
<comment type="cofactor">
    <cofactor evidence="1">
        <name>pyridoxal 5'-phosphate</name>
        <dbReference type="ChEBI" id="CHEBI:597326"/>
    </cofactor>
</comment>
<dbReference type="InterPro" id="IPR015424">
    <property type="entry name" value="PyrdxlP-dep_Trfase"/>
</dbReference>
<evidence type="ECO:0000256" key="2">
    <source>
        <dbReference type="ARBA" id="ARBA00022898"/>
    </source>
</evidence>
<dbReference type="GO" id="GO:0016846">
    <property type="term" value="F:carbon-sulfur lyase activity"/>
    <property type="evidence" value="ECO:0007669"/>
    <property type="project" value="TreeGrafter"/>
</dbReference>
<dbReference type="Pfam" id="PF01053">
    <property type="entry name" value="Cys_Met_Meta_PP"/>
    <property type="match status" value="1"/>
</dbReference>
<dbReference type="PANTHER" id="PTHR11808">
    <property type="entry name" value="TRANS-SULFURATION ENZYME FAMILY MEMBER"/>
    <property type="match status" value="1"/>
</dbReference>
<dbReference type="GO" id="GO:0019346">
    <property type="term" value="P:transsulfuration"/>
    <property type="evidence" value="ECO:0007669"/>
    <property type="project" value="InterPro"/>
</dbReference>